<protein>
    <submittedName>
        <fullName evidence="1">Uncharacterized protein</fullName>
    </submittedName>
</protein>
<dbReference type="Proteomes" id="UP001497680">
    <property type="component" value="Unassembled WGS sequence"/>
</dbReference>
<evidence type="ECO:0000313" key="1">
    <source>
        <dbReference type="EMBL" id="KAI6084178.1"/>
    </source>
</evidence>
<dbReference type="EMBL" id="MU394341">
    <property type="protein sequence ID" value="KAI6084178.1"/>
    <property type="molecule type" value="Genomic_DNA"/>
</dbReference>
<sequence>MAQQFSSCADTSTPTTFSVKGATYVKVLTWHFTTTPNSTQLAFEVVNAANGISIPCSLQNVEINGQWGDDSNYWYSCSDRSLTVDEKEYPVRTNAHIIWDDWKLTVNQTWDCGGESAVRHISSATLAPTCQEFPGDFQYVSNCEAPDLEAAATTQESDISY</sequence>
<gene>
    <name evidence="1" type="ORF">F4821DRAFT_262223</name>
</gene>
<name>A0ACC0CUK4_9PEZI</name>
<keyword evidence="2" id="KW-1185">Reference proteome</keyword>
<proteinExistence type="predicted"/>
<accession>A0ACC0CUK4</accession>
<evidence type="ECO:0000313" key="2">
    <source>
        <dbReference type="Proteomes" id="UP001497680"/>
    </source>
</evidence>
<organism evidence="1 2">
    <name type="scientific">Hypoxylon rubiginosum</name>
    <dbReference type="NCBI Taxonomy" id="110542"/>
    <lineage>
        <taxon>Eukaryota</taxon>
        <taxon>Fungi</taxon>
        <taxon>Dikarya</taxon>
        <taxon>Ascomycota</taxon>
        <taxon>Pezizomycotina</taxon>
        <taxon>Sordariomycetes</taxon>
        <taxon>Xylariomycetidae</taxon>
        <taxon>Xylariales</taxon>
        <taxon>Hypoxylaceae</taxon>
        <taxon>Hypoxylon</taxon>
    </lineage>
</organism>
<reference evidence="1 2" key="1">
    <citation type="journal article" date="2022" name="New Phytol.">
        <title>Ecological generalism drives hyperdiversity of secondary metabolite gene clusters in xylarialean endophytes.</title>
        <authorList>
            <person name="Franco M.E.E."/>
            <person name="Wisecaver J.H."/>
            <person name="Arnold A.E."/>
            <person name="Ju Y.M."/>
            <person name="Slot J.C."/>
            <person name="Ahrendt S."/>
            <person name="Moore L.P."/>
            <person name="Eastman K.E."/>
            <person name="Scott K."/>
            <person name="Konkel Z."/>
            <person name="Mondo S.J."/>
            <person name="Kuo A."/>
            <person name="Hayes R.D."/>
            <person name="Haridas S."/>
            <person name="Andreopoulos B."/>
            <person name="Riley R."/>
            <person name="LaButti K."/>
            <person name="Pangilinan J."/>
            <person name="Lipzen A."/>
            <person name="Amirebrahimi M."/>
            <person name="Yan J."/>
            <person name="Adam C."/>
            <person name="Keymanesh K."/>
            <person name="Ng V."/>
            <person name="Louie K."/>
            <person name="Northen T."/>
            <person name="Drula E."/>
            <person name="Henrissat B."/>
            <person name="Hsieh H.M."/>
            <person name="Youens-Clark K."/>
            <person name="Lutzoni F."/>
            <person name="Miadlikowska J."/>
            <person name="Eastwood D.C."/>
            <person name="Hamelin R.C."/>
            <person name="Grigoriev I.V."/>
            <person name="U'Ren J.M."/>
        </authorList>
    </citation>
    <scope>NUCLEOTIDE SEQUENCE [LARGE SCALE GENOMIC DNA]</scope>
    <source>
        <strain evidence="1 2">ER1909</strain>
    </source>
</reference>
<comment type="caution">
    <text evidence="1">The sequence shown here is derived from an EMBL/GenBank/DDBJ whole genome shotgun (WGS) entry which is preliminary data.</text>
</comment>